<reference evidence="1 2" key="1">
    <citation type="submission" date="2023-03" db="EMBL/GenBank/DDBJ databases">
        <title>Genome insight into feeding habits of ladybird beetles.</title>
        <authorList>
            <person name="Li H.-S."/>
            <person name="Huang Y.-H."/>
            <person name="Pang H."/>
        </authorList>
    </citation>
    <scope>NUCLEOTIDE SEQUENCE [LARGE SCALE GENOMIC DNA]</scope>
    <source>
        <strain evidence="1">SYSU_2023b</strain>
        <tissue evidence="1">Whole body</tissue>
    </source>
</reference>
<keyword evidence="2" id="KW-1185">Reference proteome</keyword>
<evidence type="ECO:0000313" key="2">
    <source>
        <dbReference type="Proteomes" id="UP001431783"/>
    </source>
</evidence>
<evidence type="ECO:0000313" key="1">
    <source>
        <dbReference type="EMBL" id="KAK9872802.1"/>
    </source>
</evidence>
<dbReference type="AlphaFoldDB" id="A0AAW1TMQ1"/>
<accession>A0AAW1TMQ1</accession>
<proteinExistence type="predicted"/>
<organism evidence="1 2">
    <name type="scientific">Henosepilachna vigintioctopunctata</name>
    <dbReference type="NCBI Taxonomy" id="420089"/>
    <lineage>
        <taxon>Eukaryota</taxon>
        <taxon>Metazoa</taxon>
        <taxon>Ecdysozoa</taxon>
        <taxon>Arthropoda</taxon>
        <taxon>Hexapoda</taxon>
        <taxon>Insecta</taxon>
        <taxon>Pterygota</taxon>
        <taxon>Neoptera</taxon>
        <taxon>Endopterygota</taxon>
        <taxon>Coleoptera</taxon>
        <taxon>Polyphaga</taxon>
        <taxon>Cucujiformia</taxon>
        <taxon>Coccinelloidea</taxon>
        <taxon>Coccinellidae</taxon>
        <taxon>Epilachninae</taxon>
        <taxon>Epilachnini</taxon>
        <taxon>Henosepilachna</taxon>
    </lineage>
</organism>
<dbReference type="EMBL" id="JARQZJ010000013">
    <property type="protein sequence ID" value="KAK9872802.1"/>
    <property type="molecule type" value="Genomic_DNA"/>
</dbReference>
<gene>
    <name evidence="1" type="ORF">WA026_019585</name>
</gene>
<comment type="caution">
    <text evidence="1">The sequence shown here is derived from an EMBL/GenBank/DDBJ whole genome shotgun (WGS) entry which is preliminary data.</text>
</comment>
<protein>
    <submittedName>
        <fullName evidence="1">Uncharacterized protein</fullName>
    </submittedName>
</protein>
<sequence>MTASGLKELLSTVYVDKTCDQILSGHNYSGAVRAHSLVQLSQELSEEDFKAYKQNHSARRSDKYFAKISTNQTIEQTLMKSMKIEGGPFRRGATPSVVFKCIKATLFKTDVIDGIEEFCRVPLESSYELK</sequence>
<dbReference type="Proteomes" id="UP001431783">
    <property type="component" value="Unassembled WGS sequence"/>
</dbReference>
<name>A0AAW1TMQ1_9CUCU</name>